<accession>A0A916T6E5</accession>
<comment type="caution">
    <text evidence="2">The sequence shown here is derived from an EMBL/GenBank/DDBJ whole genome shotgun (WGS) entry which is preliminary data.</text>
</comment>
<reference evidence="2" key="2">
    <citation type="submission" date="2020-09" db="EMBL/GenBank/DDBJ databases">
        <authorList>
            <person name="Sun Q."/>
            <person name="Zhou Y."/>
        </authorList>
    </citation>
    <scope>NUCLEOTIDE SEQUENCE</scope>
    <source>
        <strain evidence="2">CGMCC 1.15085</strain>
    </source>
</reference>
<feature type="domain" description="Methyltransferase" evidence="1">
    <location>
        <begin position="33"/>
        <end position="119"/>
    </location>
</feature>
<evidence type="ECO:0000313" key="3">
    <source>
        <dbReference type="Proteomes" id="UP000636793"/>
    </source>
</evidence>
<dbReference type="SUPFAM" id="SSF53335">
    <property type="entry name" value="S-adenosyl-L-methionine-dependent methyltransferases"/>
    <property type="match status" value="1"/>
</dbReference>
<dbReference type="InterPro" id="IPR029063">
    <property type="entry name" value="SAM-dependent_MTases_sf"/>
</dbReference>
<protein>
    <submittedName>
        <fullName evidence="2">Methyltransferase</fullName>
    </submittedName>
</protein>
<dbReference type="Proteomes" id="UP000636793">
    <property type="component" value="Unassembled WGS sequence"/>
</dbReference>
<dbReference type="GO" id="GO:0032259">
    <property type="term" value="P:methylation"/>
    <property type="evidence" value="ECO:0007669"/>
    <property type="project" value="UniProtKB-KW"/>
</dbReference>
<dbReference type="Gene3D" id="3.40.50.150">
    <property type="entry name" value="Vaccinia Virus protein VP39"/>
    <property type="match status" value="1"/>
</dbReference>
<dbReference type="EMBL" id="BMHI01000003">
    <property type="protein sequence ID" value="GGB32523.1"/>
    <property type="molecule type" value="Genomic_DNA"/>
</dbReference>
<reference evidence="2" key="1">
    <citation type="journal article" date="2014" name="Int. J. Syst. Evol. Microbiol.">
        <title>Complete genome sequence of Corynebacterium casei LMG S-19264T (=DSM 44701T), isolated from a smear-ripened cheese.</title>
        <authorList>
            <consortium name="US DOE Joint Genome Institute (JGI-PGF)"/>
            <person name="Walter F."/>
            <person name="Albersmeier A."/>
            <person name="Kalinowski J."/>
            <person name="Ruckert C."/>
        </authorList>
    </citation>
    <scope>NUCLEOTIDE SEQUENCE</scope>
    <source>
        <strain evidence="2">CGMCC 1.15085</strain>
    </source>
</reference>
<dbReference type="Pfam" id="PF13649">
    <property type="entry name" value="Methyltransf_25"/>
    <property type="match status" value="1"/>
</dbReference>
<organism evidence="2 3">
    <name type="scientific">Flexivirga endophytica</name>
    <dbReference type="NCBI Taxonomy" id="1849103"/>
    <lineage>
        <taxon>Bacteria</taxon>
        <taxon>Bacillati</taxon>
        <taxon>Actinomycetota</taxon>
        <taxon>Actinomycetes</taxon>
        <taxon>Micrococcales</taxon>
        <taxon>Dermacoccaceae</taxon>
        <taxon>Flexivirga</taxon>
    </lineage>
</organism>
<dbReference type="CDD" id="cd02440">
    <property type="entry name" value="AdoMet_MTases"/>
    <property type="match status" value="1"/>
</dbReference>
<keyword evidence="3" id="KW-1185">Reference proteome</keyword>
<dbReference type="AlphaFoldDB" id="A0A916T6E5"/>
<proteinExistence type="predicted"/>
<dbReference type="GO" id="GO:0008168">
    <property type="term" value="F:methyltransferase activity"/>
    <property type="evidence" value="ECO:0007669"/>
    <property type="project" value="UniProtKB-KW"/>
</dbReference>
<gene>
    <name evidence="2" type="ORF">GCM10011492_23990</name>
</gene>
<evidence type="ECO:0000259" key="1">
    <source>
        <dbReference type="Pfam" id="PF13649"/>
    </source>
</evidence>
<keyword evidence="2" id="KW-0489">Methyltransferase</keyword>
<name>A0A916T6E5_9MICO</name>
<keyword evidence="2" id="KW-0808">Transferase</keyword>
<dbReference type="InterPro" id="IPR041698">
    <property type="entry name" value="Methyltransf_25"/>
</dbReference>
<sequence>MTADGCPVELWAALPAGGIPTLLGSALPAHATILDLGAGAGRLADPLVAAGHSVIAVDESTEMLSRVRKAATVCSTIEELRLDRKFDAVLLASHLVNVPDDAQRHRLLATCQHHVAADGIVIIQRFTTVWAAEAGGRTDLGAGITSELVLEPTSSDGRTLVSATAAYTLGDRRWEQSYVTCPLDDDALSGDLEQAGLRLDRWLSDDGSWVAARPVGCTRRES</sequence>
<evidence type="ECO:0000313" key="2">
    <source>
        <dbReference type="EMBL" id="GGB32523.1"/>
    </source>
</evidence>